<dbReference type="Proteomes" id="UP001524586">
    <property type="component" value="Unassembled WGS sequence"/>
</dbReference>
<feature type="chain" id="PRO_5045408400" evidence="2">
    <location>
        <begin position="26"/>
        <end position="97"/>
    </location>
</feature>
<feature type="signal peptide" evidence="2">
    <location>
        <begin position="1"/>
        <end position="25"/>
    </location>
</feature>
<protein>
    <submittedName>
        <fullName evidence="3">Uncharacterized protein</fullName>
    </submittedName>
</protein>
<evidence type="ECO:0000313" key="4">
    <source>
        <dbReference type="Proteomes" id="UP001524586"/>
    </source>
</evidence>
<sequence length="97" mass="10535">MKKPTQIASLLVALITALFSTSIFADASNCNAFYPKVPYNCELVRIKSLPLERADFSAFETGASVAKASAGHVQHPLRSVSRDTARKLRSHSTEIAN</sequence>
<comment type="caution">
    <text evidence="3">The sequence shown here is derived from an EMBL/GenBank/DDBJ whole genome shotgun (WGS) entry which is preliminary data.</text>
</comment>
<reference evidence="3 4" key="1">
    <citation type="submission" date="2022-07" db="EMBL/GenBank/DDBJ databases">
        <title>Methylomonas rivi sp. nov., Methylomonas rosea sp. nov., Methylomonas aureus sp. nov. and Methylomonas subterranea sp. nov., four novel methanotrophs isolated from a freshwater creek and the deep terrestrial subsurface.</title>
        <authorList>
            <person name="Abin C."/>
            <person name="Sankaranarayanan K."/>
            <person name="Garner C."/>
            <person name="Sindelar R."/>
            <person name="Kotary K."/>
            <person name="Garner R."/>
            <person name="Barclay S."/>
            <person name="Lawson P."/>
            <person name="Krumholz L."/>
        </authorList>
    </citation>
    <scope>NUCLEOTIDE SEQUENCE [LARGE SCALE GENOMIC DNA]</scope>
    <source>
        <strain evidence="3 4">WSC-6</strain>
    </source>
</reference>
<organism evidence="3 4">
    <name type="scientific">Methylomonas rivi</name>
    <dbReference type="NCBI Taxonomy" id="2952226"/>
    <lineage>
        <taxon>Bacteria</taxon>
        <taxon>Pseudomonadati</taxon>
        <taxon>Pseudomonadota</taxon>
        <taxon>Gammaproteobacteria</taxon>
        <taxon>Methylococcales</taxon>
        <taxon>Methylococcaceae</taxon>
        <taxon>Methylomonas</taxon>
    </lineage>
</organism>
<feature type="region of interest" description="Disordered" evidence="1">
    <location>
        <begin position="76"/>
        <end position="97"/>
    </location>
</feature>
<gene>
    <name evidence="3" type="ORF">NP596_05355</name>
</gene>
<evidence type="ECO:0000256" key="2">
    <source>
        <dbReference type="SAM" id="SignalP"/>
    </source>
</evidence>
<dbReference type="RefSeq" id="WP_256614242.1">
    <property type="nucleotide sequence ID" value="NZ_JANIBK010000018.1"/>
</dbReference>
<accession>A0ABT1U234</accession>
<proteinExistence type="predicted"/>
<evidence type="ECO:0000256" key="1">
    <source>
        <dbReference type="SAM" id="MobiDB-lite"/>
    </source>
</evidence>
<keyword evidence="4" id="KW-1185">Reference proteome</keyword>
<keyword evidence="2" id="KW-0732">Signal</keyword>
<evidence type="ECO:0000313" key="3">
    <source>
        <dbReference type="EMBL" id="MCQ8127883.1"/>
    </source>
</evidence>
<name>A0ABT1U234_9GAMM</name>
<dbReference type="EMBL" id="JANIBK010000018">
    <property type="protein sequence ID" value="MCQ8127883.1"/>
    <property type="molecule type" value="Genomic_DNA"/>
</dbReference>